<feature type="domain" description="EGF-like" evidence="13">
    <location>
        <begin position="219"/>
        <end position="259"/>
    </location>
</feature>
<keyword evidence="15" id="KW-1185">Reference proteome</keyword>
<evidence type="ECO:0000256" key="11">
    <source>
        <dbReference type="SAM" id="Phobius"/>
    </source>
</evidence>
<feature type="signal peptide" evidence="12">
    <location>
        <begin position="1"/>
        <end position="21"/>
    </location>
</feature>
<evidence type="ECO:0000256" key="7">
    <source>
        <dbReference type="ARBA" id="ARBA00023136"/>
    </source>
</evidence>
<feature type="compositionally biased region" description="Basic and acidic residues" evidence="10">
    <location>
        <begin position="76"/>
        <end position="85"/>
    </location>
</feature>
<reference evidence="14" key="2">
    <citation type="submission" date="2025-09" db="UniProtKB">
        <authorList>
            <consortium name="Ensembl"/>
        </authorList>
    </citation>
    <scope>IDENTIFICATION</scope>
</reference>
<evidence type="ECO:0000256" key="6">
    <source>
        <dbReference type="ARBA" id="ARBA00023030"/>
    </source>
</evidence>
<dbReference type="GO" id="GO:0008083">
    <property type="term" value="F:growth factor activity"/>
    <property type="evidence" value="ECO:0007669"/>
    <property type="project" value="UniProtKB-KW"/>
</dbReference>
<dbReference type="Proteomes" id="UP000472277">
    <property type="component" value="Chromosome 27"/>
</dbReference>
<keyword evidence="7 11" id="KW-0472">Membrane</keyword>
<evidence type="ECO:0000256" key="8">
    <source>
        <dbReference type="ARBA" id="ARBA00023157"/>
    </source>
</evidence>
<dbReference type="InterPro" id="IPR000742">
    <property type="entry name" value="EGF"/>
</dbReference>
<dbReference type="Ensembl" id="ENSSTUT00000016499.1">
    <property type="protein sequence ID" value="ENSSTUP00000015636.1"/>
    <property type="gene ID" value="ENSSTUG00000007184.1"/>
</dbReference>
<feature type="disulfide bond" evidence="9">
    <location>
        <begin position="249"/>
        <end position="258"/>
    </location>
</feature>
<keyword evidence="3 11" id="KW-0812">Transmembrane</keyword>
<dbReference type="FunCoup" id="A0A673X599">
    <property type="interactions" value="14"/>
</dbReference>
<reference evidence="14" key="1">
    <citation type="submission" date="2025-08" db="UniProtKB">
        <authorList>
            <consortium name="Ensembl"/>
        </authorList>
    </citation>
    <scope>IDENTIFICATION</scope>
</reference>
<evidence type="ECO:0000256" key="4">
    <source>
        <dbReference type="ARBA" id="ARBA00022729"/>
    </source>
</evidence>
<comment type="caution">
    <text evidence="9">Lacks conserved residue(s) required for the propagation of feature annotation.</text>
</comment>
<dbReference type="PANTHER" id="PTHR10740">
    <property type="entry name" value="TRANSFORMING GROWTH FACTOR ALPHA"/>
    <property type="match status" value="1"/>
</dbReference>
<dbReference type="GO" id="GO:0045840">
    <property type="term" value="P:positive regulation of mitotic nuclear division"/>
    <property type="evidence" value="ECO:0007669"/>
    <property type="project" value="TreeGrafter"/>
</dbReference>
<dbReference type="InParanoid" id="A0A673X599"/>
<accession>A0A673X599</accession>
<keyword evidence="4 12" id="KW-0732">Signal</keyword>
<dbReference type="GeneTree" id="ENSGT00940000156901"/>
<evidence type="ECO:0000256" key="2">
    <source>
        <dbReference type="ARBA" id="ARBA00022536"/>
    </source>
</evidence>
<evidence type="ECO:0000256" key="12">
    <source>
        <dbReference type="SAM" id="SignalP"/>
    </source>
</evidence>
<sequence length="334" mass="34638">MNTLILSSVLCLVFSALGVLGSAVTFSAGLSHVTGALASGEGEELQSSLGDEEELELEEDLSGGTPTDGSAQLLRHSKDQKEKGKSQKGKRNKGKKKKTTQISAAFNPEHTSSGHTSSGHTSSGHTSPGHTSPGHTSPGHTSPGHTSSGHTSSGHTSSGHTSSGHTSSGHTSSGHTSPGHTSPGHTSSGHTSSGHTSSGHTSPGHTSSGHTHQTSGRVTEDPCSSSHKGYCIHGLCKYMADLREPVCMCNKGYDGERCGILLLPTTNKEDNVRGEVVQTVLVVIAVVLSSFSCLAILLMACTHYRTHKNFLATYLGSGSEKQQLQKTIPCDITV</sequence>
<keyword evidence="2 9" id="KW-0245">EGF-like domain</keyword>
<feature type="transmembrane region" description="Helical" evidence="11">
    <location>
        <begin position="280"/>
        <end position="301"/>
    </location>
</feature>
<feature type="compositionally biased region" description="Acidic residues" evidence="10">
    <location>
        <begin position="50"/>
        <end position="61"/>
    </location>
</feature>
<feature type="compositionally biased region" description="Low complexity" evidence="10">
    <location>
        <begin position="110"/>
        <end position="216"/>
    </location>
</feature>
<dbReference type="GeneID" id="115165037"/>
<dbReference type="PANTHER" id="PTHR10740:SF16">
    <property type="entry name" value="AMPHIREGULIN"/>
    <property type="match status" value="1"/>
</dbReference>
<name>A0A673X599_SALTR</name>
<dbReference type="Gene3D" id="2.10.25.10">
    <property type="entry name" value="Laminin"/>
    <property type="match status" value="1"/>
</dbReference>
<dbReference type="SUPFAM" id="SSF57196">
    <property type="entry name" value="EGF/Laminin"/>
    <property type="match status" value="1"/>
</dbReference>
<feature type="chain" id="PRO_5025585308" evidence="12">
    <location>
        <begin position="22"/>
        <end position="334"/>
    </location>
</feature>
<dbReference type="GO" id="GO:0016020">
    <property type="term" value="C:membrane"/>
    <property type="evidence" value="ECO:0007669"/>
    <property type="project" value="UniProtKB-SubCell"/>
</dbReference>
<gene>
    <name evidence="14" type="primary">LOC115165037</name>
</gene>
<dbReference type="PROSITE" id="PS01186">
    <property type="entry name" value="EGF_2"/>
    <property type="match status" value="1"/>
</dbReference>
<dbReference type="PROSITE" id="PS00022">
    <property type="entry name" value="EGF_1"/>
    <property type="match status" value="1"/>
</dbReference>
<keyword evidence="6" id="KW-0339">Growth factor</keyword>
<dbReference type="OMA" id="KHIEGLH"/>
<protein>
    <submittedName>
        <fullName evidence="14">Amphiregulin-like</fullName>
    </submittedName>
</protein>
<evidence type="ECO:0000256" key="3">
    <source>
        <dbReference type="ARBA" id="ARBA00022692"/>
    </source>
</evidence>
<dbReference type="GO" id="GO:0005154">
    <property type="term" value="F:epidermal growth factor receptor binding"/>
    <property type="evidence" value="ECO:0007669"/>
    <property type="project" value="TreeGrafter"/>
</dbReference>
<organism evidence="14 15">
    <name type="scientific">Salmo trutta</name>
    <name type="common">Brown trout</name>
    <dbReference type="NCBI Taxonomy" id="8032"/>
    <lineage>
        <taxon>Eukaryota</taxon>
        <taxon>Metazoa</taxon>
        <taxon>Chordata</taxon>
        <taxon>Craniata</taxon>
        <taxon>Vertebrata</taxon>
        <taxon>Euteleostomi</taxon>
        <taxon>Actinopterygii</taxon>
        <taxon>Neopterygii</taxon>
        <taxon>Teleostei</taxon>
        <taxon>Protacanthopterygii</taxon>
        <taxon>Salmoniformes</taxon>
        <taxon>Salmonidae</taxon>
        <taxon>Salmoninae</taxon>
        <taxon>Salmo</taxon>
    </lineage>
</organism>
<dbReference type="GO" id="GO:0007173">
    <property type="term" value="P:epidermal growth factor receptor signaling pathway"/>
    <property type="evidence" value="ECO:0007669"/>
    <property type="project" value="TreeGrafter"/>
</dbReference>
<evidence type="ECO:0000313" key="14">
    <source>
        <dbReference type="Ensembl" id="ENSSTUP00000015636.1"/>
    </source>
</evidence>
<evidence type="ECO:0000256" key="5">
    <source>
        <dbReference type="ARBA" id="ARBA00022989"/>
    </source>
</evidence>
<evidence type="ECO:0000313" key="15">
    <source>
        <dbReference type="Proteomes" id="UP000472277"/>
    </source>
</evidence>
<dbReference type="PROSITE" id="PS50026">
    <property type="entry name" value="EGF_3"/>
    <property type="match status" value="1"/>
</dbReference>
<feature type="compositionally biased region" description="Basic residues" evidence="10">
    <location>
        <begin position="86"/>
        <end position="99"/>
    </location>
</feature>
<keyword evidence="8 9" id="KW-1015">Disulfide bond</keyword>
<dbReference type="FunFam" id="2.10.25.10:FF:000158">
    <property type="entry name" value="proheparin-binding EGF-like growth factor"/>
    <property type="match status" value="1"/>
</dbReference>
<evidence type="ECO:0000256" key="1">
    <source>
        <dbReference type="ARBA" id="ARBA00004167"/>
    </source>
</evidence>
<dbReference type="GO" id="GO:0005615">
    <property type="term" value="C:extracellular space"/>
    <property type="evidence" value="ECO:0007669"/>
    <property type="project" value="TreeGrafter"/>
</dbReference>
<evidence type="ECO:0000256" key="10">
    <source>
        <dbReference type="SAM" id="MobiDB-lite"/>
    </source>
</evidence>
<evidence type="ECO:0000256" key="9">
    <source>
        <dbReference type="PROSITE-ProRule" id="PRU00076"/>
    </source>
</evidence>
<keyword evidence="5 11" id="KW-1133">Transmembrane helix</keyword>
<comment type="subcellular location">
    <subcellularLocation>
        <location evidence="1">Membrane</location>
        <topology evidence="1">Single-pass membrane protein</topology>
    </subcellularLocation>
</comment>
<proteinExistence type="predicted"/>
<feature type="region of interest" description="Disordered" evidence="10">
    <location>
        <begin position="41"/>
        <end position="222"/>
    </location>
</feature>
<dbReference type="GO" id="GO:0008284">
    <property type="term" value="P:positive regulation of cell population proliferation"/>
    <property type="evidence" value="ECO:0007669"/>
    <property type="project" value="TreeGrafter"/>
</dbReference>
<evidence type="ECO:0000259" key="13">
    <source>
        <dbReference type="PROSITE" id="PS50026"/>
    </source>
</evidence>
<dbReference type="AlphaFoldDB" id="A0A673X599"/>
<dbReference type="RefSeq" id="XP_029573918.1">
    <property type="nucleotide sequence ID" value="XM_029718058.1"/>
</dbReference>